<dbReference type="CDD" id="cd14845">
    <property type="entry name" value="L-Ala-D-Glu_peptidase_like"/>
    <property type="match status" value="1"/>
</dbReference>
<evidence type="ECO:0000313" key="2">
    <source>
        <dbReference type="Proteomes" id="UP000031166"/>
    </source>
</evidence>
<gene>
    <name evidence="1" type="ORF">RM53_16610</name>
</gene>
<organism evidence="1 2">
    <name type="scientific">Brevundimonas nasdae</name>
    <dbReference type="NCBI Taxonomy" id="172043"/>
    <lineage>
        <taxon>Bacteria</taxon>
        <taxon>Pseudomonadati</taxon>
        <taxon>Pseudomonadota</taxon>
        <taxon>Alphaproteobacteria</taxon>
        <taxon>Caulobacterales</taxon>
        <taxon>Caulobacteraceae</taxon>
        <taxon>Brevundimonas</taxon>
    </lineage>
</organism>
<accession>A0A0B4CML0</accession>
<dbReference type="AlphaFoldDB" id="A0A0B4CML0"/>
<evidence type="ECO:0000313" key="1">
    <source>
        <dbReference type="EMBL" id="KIC53170.1"/>
    </source>
</evidence>
<name>A0A0B4CML0_9CAUL</name>
<dbReference type="RefSeq" id="WP_039248852.1">
    <property type="nucleotide sequence ID" value="NZ_JWSY01000065.1"/>
</dbReference>
<reference evidence="1 2" key="1">
    <citation type="submission" date="2014-12" db="EMBL/GenBank/DDBJ databases">
        <title>Genome sequencing of Brevundimonas nasdae TPW30.</title>
        <authorList>
            <person name="Tan P.W."/>
            <person name="Chan K.-G."/>
        </authorList>
    </citation>
    <scope>NUCLEOTIDE SEQUENCE [LARGE SCALE GENOMIC DNA]</scope>
    <source>
        <strain evidence="1 2">TPW30</strain>
    </source>
</reference>
<proteinExistence type="predicted"/>
<dbReference type="InterPro" id="IPR009045">
    <property type="entry name" value="Zn_M74/Hedgehog-like"/>
</dbReference>
<protein>
    <submittedName>
        <fullName evidence="1">Endolysin</fullName>
    </submittedName>
</protein>
<dbReference type="Proteomes" id="UP000031166">
    <property type="component" value="Unassembled WGS sequence"/>
</dbReference>
<dbReference type="Gene3D" id="3.30.1380.10">
    <property type="match status" value="1"/>
</dbReference>
<dbReference type="EMBL" id="JWSY01000065">
    <property type="protein sequence ID" value="KIC53170.1"/>
    <property type="molecule type" value="Genomic_DNA"/>
</dbReference>
<comment type="caution">
    <text evidence="1">The sequence shown here is derived from an EMBL/GenBank/DDBJ whole genome shotgun (WGS) entry which is preliminary data.</text>
</comment>
<dbReference type="SUPFAM" id="SSF55166">
    <property type="entry name" value="Hedgehog/DD-peptidase"/>
    <property type="match status" value="1"/>
</dbReference>
<sequence length="158" mass="17211">MPYVLGAKSRAELKGVHPDLVRVVERAIQITTQDFSVHDGLRTAEEQKALVASGASQTMNSMHRPQADGFGHAVDLVPFINGKMRWEWPAIYPIAAAVWQASRELGVSIRWGGAWINMADIKTGTPGAMKSAVDAYGAARRRLGKAAFTDGPHFELAR</sequence>